<keyword evidence="4" id="KW-1185">Reference proteome</keyword>
<organism evidence="3 4">
    <name type="scientific">Brassica rapa subsp. trilocularis</name>
    <dbReference type="NCBI Taxonomy" id="1813537"/>
    <lineage>
        <taxon>Eukaryota</taxon>
        <taxon>Viridiplantae</taxon>
        <taxon>Streptophyta</taxon>
        <taxon>Embryophyta</taxon>
        <taxon>Tracheophyta</taxon>
        <taxon>Spermatophyta</taxon>
        <taxon>Magnoliopsida</taxon>
        <taxon>eudicotyledons</taxon>
        <taxon>Gunneridae</taxon>
        <taxon>Pentapetalae</taxon>
        <taxon>rosids</taxon>
        <taxon>malvids</taxon>
        <taxon>Brassicales</taxon>
        <taxon>Brassicaceae</taxon>
        <taxon>Brassiceae</taxon>
        <taxon>Brassica</taxon>
    </lineage>
</organism>
<feature type="compositionally biased region" description="Low complexity" evidence="1">
    <location>
        <begin position="86"/>
        <end position="96"/>
    </location>
</feature>
<dbReference type="Proteomes" id="UP000823674">
    <property type="component" value="Chromosome A08"/>
</dbReference>
<proteinExistence type="predicted"/>
<dbReference type="PROSITE" id="PS50181">
    <property type="entry name" value="FBOX"/>
    <property type="match status" value="1"/>
</dbReference>
<reference evidence="3 4" key="1">
    <citation type="submission" date="2021-03" db="EMBL/GenBank/DDBJ databases">
        <authorList>
            <person name="King G.J."/>
            <person name="Bancroft I."/>
            <person name="Baten A."/>
            <person name="Bloomfield J."/>
            <person name="Borpatragohain P."/>
            <person name="He Z."/>
            <person name="Irish N."/>
            <person name="Irwin J."/>
            <person name="Liu K."/>
            <person name="Mauleon R.P."/>
            <person name="Moore J."/>
            <person name="Morris R."/>
            <person name="Ostergaard L."/>
            <person name="Wang B."/>
            <person name="Wells R."/>
        </authorList>
    </citation>
    <scope>NUCLEOTIDE SEQUENCE [LARGE SCALE GENOMIC DNA]</scope>
    <source>
        <strain evidence="3">R-o-18</strain>
        <tissue evidence="3">Leaf</tissue>
    </source>
</reference>
<dbReference type="EMBL" id="JADBGQ010000007">
    <property type="protein sequence ID" value="KAG5388752.1"/>
    <property type="molecule type" value="Genomic_DNA"/>
</dbReference>
<dbReference type="InterPro" id="IPR001810">
    <property type="entry name" value="F-box_dom"/>
</dbReference>
<feature type="compositionally biased region" description="Acidic residues" evidence="1">
    <location>
        <begin position="114"/>
        <end position="136"/>
    </location>
</feature>
<accession>A0ABQ7LR47</accession>
<feature type="domain" description="F-box" evidence="2">
    <location>
        <begin position="188"/>
        <end position="237"/>
    </location>
</feature>
<dbReference type="Pfam" id="PF23310">
    <property type="entry name" value="TPR_27"/>
    <property type="match status" value="1"/>
</dbReference>
<feature type="region of interest" description="Disordered" evidence="1">
    <location>
        <begin position="63"/>
        <end position="157"/>
    </location>
</feature>
<dbReference type="SUPFAM" id="SSF81383">
    <property type="entry name" value="F-box domain"/>
    <property type="match status" value="1"/>
</dbReference>
<protein>
    <recommendedName>
        <fullName evidence="2">F-box domain-containing protein</fullName>
    </recommendedName>
</protein>
<dbReference type="Pfam" id="PF00646">
    <property type="entry name" value="F-box"/>
    <property type="match status" value="1"/>
</dbReference>
<comment type="caution">
    <text evidence="3">The sequence shown here is derived from an EMBL/GenBank/DDBJ whole genome shotgun (WGS) entry which is preliminary data.</text>
</comment>
<evidence type="ECO:0000259" key="2">
    <source>
        <dbReference type="PROSITE" id="PS50181"/>
    </source>
</evidence>
<name>A0ABQ7LR47_BRACM</name>
<dbReference type="InterPro" id="IPR040338">
    <property type="entry name" value="At1g67623-like"/>
</dbReference>
<feature type="compositionally biased region" description="Basic and acidic residues" evidence="1">
    <location>
        <begin position="72"/>
        <end position="84"/>
    </location>
</feature>
<dbReference type="PANTHER" id="PTHR33784:SF29">
    <property type="entry name" value="F-BOX DOMAIN-CONTAINING PROTEIN"/>
    <property type="match status" value="1"/>
</dbReference>
<sequence>MKQGDSTVREYNTLFLKFGLLEIHQHETLVMMYRDGLREEIRAELGVHVFSTIDDIMQAALDVEEGDESDESGNRSKEKSRSGECETSGDTDGSTTESDKSGNRPKKKARTGEDFLENLDREEEDPDQADDNDAFNDSDGSVPQGVGGSDEESDSKVDLEDYKEYLEEHHRSESESSRESKNLLKMKQFPILSLPTEVQGLVVKRVAHNSFEDLFRLRATCKAMRSLADDEDVYASFDLFKYPWRLGGFRLRYLVRRCYAQGNPSTLYIKGVEYFYRRNMYVEGLDLMKRAADAGFERASYTYAMTSKLWDDDGDHFRGFSRDYVAKIGLLVRSSAGLWNWDHNDYFHIRRHVFISTVAPIFYSCPCSPLLEGHWTLWDIDNRKAEDMCNCASG</sequence>
<dbReference type="PANTHER" id="PTHR33784">
    <property type="entry name" value="OS05G0482100 PROTEIN"/>
    <property type="match status" value="1"/>
</dbReference>
<evidence type="ECO:0000313" key="3">
    <source>
        <dbReference type="EMBL" id="KAG5388752.1"/>
    </source>
</evidence>
<gene>
    <name evidence="3" type="primary">A08g504980.1_BraROA</name>
    <name evidence="3" type="ORF">IGI04_030293</name>
</gene>
<dbReference type="InterPro" id="IPR036047">
    <property type="entry name" value="F-box-like_dom_sf"/>
</dbReference>
<dbReference type="InterPro" id="IPR057136">
    <property type="entry name" value="At2g35280_TPR_dom"/>
</dbReference>
<evidence type="ECO:0000256" key="1">
    <source>
        <dbReference type="SAM" id="MobiDB-lite"/>
    </source>
</evidence>
<evidence type="ECO:0000313" key="4">
    <source>
        <dbReference type="Proteomes" id="UP000823674"/>
    </source>
</evidence>